<accession>A0ABR2H009</accession>
<evidence type="ECO:0000313" key="2">
    <source>
        <dbReference type="Proteomes" id="UP001470230"/>
    </source>
</evidence>
<organism evidence="1 2">
    <name type="scientific">Tritrichomonas musculus</name>
    <dbReference type="NCBI Taxonomy" id="1915356"/>
    <lineage>
        <taxon>Eukaryota</taxon>
        <taxon>Metamonada</taxon>
        <taxon>Parabasalia</taxon>
        <taxon>Tritrichomonadida</taxon>
        <taxon>Tritrichomonadidae</taxon>
        <taxon>Tritrichomonas</taxon>
    </lineage>
</organism>
<dbReference type="InterPro" id="IPR053139">
    <property type="entry name" value="Surface_bspA-like"/>
</dbReference>
<sequence>MPPRINQRKKKCRSEIDIPINNSYQADSKENDSTLYSQQLLRYIDSKKELYNSIMSFLENQDYMDNDFQDLIQTINIQKYEQNQNEFEHFLHLIQHISSNFCRDEAFLKKVFQIMQYYKDQIKQIFSNYEIFDIFKDNKILLLFFFENEIIQLDEKIYNSIIYKIENNGNRYCYFFYPEIKRLIGEKKIKELETDLLLQNNNIFDNFNENRHIGQNNSYICTLIRQDSIKDFIIYTNKTNISLNNEIIPSIFETNSFLIEKNPTLIEYAAFFGSIQIIRYLMMNGVELTPSLWLYSIHSKNADLIHLLESNKVSPPIYTNNDEDDKSEIYLQCFNESIKCHHNDIAEYIKTNLFELNKNNSKDDEKSISCILCYHNYAYFPSDFDEDDEFFYLCKYNYDKLVNLFVKKKEKYLDELIKKEEFIVKLRNDTKYKVLIFYYLLLKTHFYPGLFKANCLMDKIAIPPSMICIGDHYFFEYKILAQISIPSSVSSIGYYAFAECSSLTQILIPSSVTSIGNYAFNGCSSLTQILIPSSVTSIGNYAFAECSSLTQTLIPSSVTSIGNYAFNRCSSLTQILIPSSVTSIGNSAFNGCSSLKQISIPSSVTSIKARTFYSCISLTNISIPSSVTSIGESAFALCSKLSEEITIPSSVTLVGHSVFQLCLSLKQITIPSSVTSIGDSFFEECSLLKEIIIPLSITSIGNKSFYRCKSLTQVIIPSSVTSIGSYAFDSCSSLVQIIIPSSVTSIGSYAFGSCSSLVQIIIPSSVTSIEDHTFYDCSSLTQITIPSSVISIGHSAFNGCSLLTQITIPSSVTTIKSYAFYSCKSLGQITLPSSIASIEDSTFYNCSSLTQITIPSSIASIKKHAFHNCSSLKQITIPSNARIIKNAFPSSTEVVII</sequence>
<proteinExistence type="predicted"/>
<dbReference type="InterPro" id="IPR036770">
    <property type="entry name" value="Ankyrin_rpt-contain_sf"/>
</dbReference>
<dbReference type="InterPro" id="IPR026906">
    <property type="entry name" value="LRR_5"/>
</dbReference>
<gene>
    <name evidence="1" type="ORF">M9Y10_031887</name>
</gene>
<dbReference type="SUPFAM" id="SSF48403">
    <property type="entry name" value="Ankyrin repeat"/>
    <property type="match status" value="1"/>
</dbReference>
<dbReference type="EMBL" id="JAPFFF010000051">
    <property type="protein sequence ID" value="KAK8839528.1"/>
    <property type="molecule type" value="Genomic_DNA"/>
</dbReference>
<comment type="caution">
    <text evidence="1">The sequence shown here is derived from an EMBL/GenBank/DDBJ whole genome shotgun (WGS) entry which is preliminary data.</text>
</comment>
<name>A0ABR2H009_9EUKA</name>
<dbReference type="PANTHER" id="PTHR45661">
    <property type="entry name" value="SURFACE ANTIGEN"/>
    <property type="match status" value="1"/>
</dbReference>
<dbReference type="InterPro" id="IPR032675">
    <property type="entry name" value="LRR_dom_sf"/>
</dbReference>
<dbReference type="PANTHER" id="PTHR45661:SF3">
    <property type="entry name" value="IG-LIKE DOMAIN-CONTAINING PROTEIN"/>
    <property type="match status" value="1"/>
</dbReference>
<evidence type="ECO:0000313" key="1">
    <source>
        <dbReference type="EMBL" id="KAK8839528.1"/>
    </source>
</evidence>
<dbReference type="Pfam" id="PF13306">
    <property type="entry name" value="LRR_5"/>
    <property type="match status" value="2"/>
</dbReference>
<dbReference type="Gene3D" id="3.80.10.10">
    <property type="entry name" value="Ribonuclease Inhibitor"/>
    <property type="match status" value="4"/>
</dbReference>
<keyword evidence="2" id="KW-1185">Reference proteome</keyword>
<reference evidence="1 2" key="1">
    <citation type="submission" date="2024-04" db="EMBL/GenBank/DDBJ databases">
        <title>Tritrichomonas musculus Genome.</title>
        <authorList>
            <person name="Alves-Ferreira E."/>
            <person name="Grigg M."/>
            <person name="Lorenzi H."/>
            <person name="Galac M."/>
        </authorList>
    </citation>
    <scope>NUCLEOTIDE SEQUENCE [LARGE SCALE GENOMIC DNA]</scope>
    <source>
        <strain evidence="1 2">EAF2021</strain>
    </source>
</reference>
<dbReference type="SUPFAM" id="SSF52058">
    <property type="entry name" value="L domain-like"/>
    <property type="match status" value="2"/>
</dbReference>
<protein>
    <submittedName>
        <fullName evidence="1">Uncharacterized protein</fullName>
    </submittedName>
</protein>
<dbReference type="Proteomes" id="UP001470230">
    <property type="component" value="Unassembled WGS sequence"/>
</dbReference>